<evidence type="ECO:0000313" key="1">
    <source>
        <dbReference type="EMBL" id="DAD78019.1"/>
    </source>
</evidence>
<protein>
    <submittedName>
        <fullName evidence="1">Transcriptional regulators GENOMICS, PSI-2, SUGAR BINDING</fullName>
    </submittedName>
</protein>
<accession>A0A8S5M7S5</accession>
<reference evidence="1" key="1">
    <citation type="journal article" date="2021" name="Proc. Natl. Acad. Sci. U.S.A.">
        <title>A Catalog of Tens of Thousands of Viruses from Human Metagenomes Reveals Hidden Associations with Chronic Diseases.</title>
        <authorList>
            <person name="Tisza M.J."/>
            <person name="Buck C.B."/>
        </authorList>
    </citation>
    <scope>NUCLEOTIDE SEQUENCE</scope>
    <source>
        <strain evidence="1">CtAbS6</strain>
    </source>
</reference>
<sequence length="71" mass="8117">MAEILMMYGERRKLAEKFSVSEVTVRDALKFRTRSNVANMIRKAALEMGGVLKGARTLREVIEKDENQSEN</sequence>
<proteinExistence type="predicted"/>
<dbReference type="EMBL" id="BK014838">
    <property type="protein sequence ID" value="DAD78019.1"/>
    <property type="molecule type" value="Genomic_DNA"/>
</dbReference>
<name>A0A8S5M7S5_9CAUD</name>
<organism evidence="1">
    <name type="scientific">Myoviridae sp. ctAbS6</name>
    <dbReference type="NCBI Taxonomy" id="2826628"/>
    <lineage>
        <taxon>Viruses</taxon>
        <taxon>Duplodnaviria</taxon>
        <taxon>Heunggongvirae</taxon>
        <taxon>Uroviricota</taxon>
        <taxon>Caudoviricetes</taxon>
    </lineage>
</organism>